<gene>
    <name evidence="3" type="ORF">B5M06_05980</name>
</gene>
<accession>A0A1V3TFS3</accession>
<feature type="transmembrane region" description="Helical" evidence="1">
    <location>
        <begin position="106"/>
        <end position="125"/>
    </location>
</feature>
<keyword evidence="1" id="KW-0472">Membrane</keyword>
<accession>A0A1V0BD44</accession>
<reference evidence="3 4" key="1">
    <citation type="submission" date="2017-03" db="EMBL/GenBank/DDBJ databases">
        <title>Rapid Whole Genome Sequencing of Comamonas kerstersii Causing Continuous ambulatory Peritoneal Dialysis-Associated Peritonitis.</title>
        <authorList>
            <person name="Zheng B."/>
        </authorList>
    </citation>
    <scope>NUCLEOTIDE SEQUENCE [LARGE SCALE GENOMIC DNA]</scope>
    <source>
        <strain evidence="3 4">8943</strain>
    </source>
</reference>
<feature type="transmembrane region" description="Helical" evidence="1">
    <location>
        <begin position="83"/>
        <end position="100"/>
    </location>
</feature>
<proteinExistence type="predicted"/>
<protein>
    <recommendedName>
        <fullName evidence="2">DUF2061 domain-containing protein</fullName>
    </recommendedName>
</protein>
<feature type="domain" description="DUF2061" evidence="2">
    <location>
        <begin position="18"/>
        <end position="68"/>
    </location>
</feature>
<sequence length="167" mass="18677">MNAMSHLQSLIRRNETTLIKTSCYYVIHVLVAAGVAYAVTGDLMAALTLSLLEPTVQAVAYFMHEKVWMLAPRMRHRALIKTGTYYVIHIFVASCVAYAVTGDLVAAFTLSLLEPTVQMVFFFVYEKLWEKKAQAKHKVHSILPLCVAAGPCQRAQTCSQHCTLRTL</sequence>
<dbReference type="InterPro" id="IPR018638">
    <property type="entry name" value="DUF2061_membrane"/>
</dbReference>
<dbReference type="EMBL" id="CP020121">
    <property type="protein sequence ID" value="AQZ97878.1"/>
    <property type="molecule type" value="Genomic_DNA"/>
</dbReference>
<evidence type="ECO:0000259" key="2">
    <source>
        <dbReference type="Pfam" id="PF09834"/>
    </source>
</evidence>
<feature type="domain" description="DUF2061" evidence="2">
    <location>
        <begin position="79"/>
        <end position="130"/>
    </location>
</feature>
<evidence type="ECO:0000256" key="1">
    <source>
        <dbReference type="SAM" id="Phobius"/>
    </source>
</evidence>
<organism evidence="3 4">
    <name type="scientific">Comamonas kerstersii</name>
    <dbReference type="NCBI Taxonomy" id="225992"/>
    <lineage>
        <taxon>Bacteria</taxon>
        <taxon>Pseudomonadati</taxon>
        <taxon>Pseudomonadota</taxon>
        <taxon>Betaproteobacteria</taxon>
        <taxon>Burkholderiales</taxon>
        <taxon>Comamonadaceae</taxon>
        <taxon>Comamonas</taxon>
    </lineage>
</organism>
<feature type="transmembrane region" description="Helical" evidence="1">
    <location>
        <begin position="45"/>
        <end position="63"/>
    </location>
</feature>
<dbReference type="Pfam" id="PF09834">
    <property type="entry name" value="DUF2061"/>
    <property type="match status" value="2"/>
</dbReference>
<keyword evidence="1" id="KW-1133">Transmembrane helix</keyword>
<name>A0A1V3TFS3_9BURK</name>
<dbReference type="Proteomes" id="UP000242792">
    <property type="component" value="Chromosome"/>
</dbReference>
<evidence type="ECO:0000313" key="4">
    <source>
        <dbReference type="Proteomes" id="UP000242792"/>
    </source>
</evidence>
<dbReference type="AlphaFoldDB" id="A0A1V3TFS3"/>
<evidence type="ECO:0000313" key="3">
    <source>
        <dbReference type="EMBL" id="AQZ97878.1"/>
    </source>
</evidence>
<feature type="transmembrane region" description="Helical" evidence="1">
    <location>
        <begin position="21"/>
        <end position="39"/>
    </location>
</feature>
<dbReference type="KEGG" id="cke:B5M06_05980"/>
<keyword evidence="1" id="KW-0812">Transmembrane</keyword>